<accession>A0A1E5S077</accession>
<organism evidence="3 4">
    <name type="scientific">Hanseniaspora osmophila</name>
    <dbReference type="NCBI Taxonomy" id="56408"/>
    <lineage>
        <taxon>Eukaryota</taxon>
        <taxon>Fungi</taxon>
        <taxon>Dikarya</taxon>
        <taxon>Ascomycota</taxon>
        <taxon>Saccharomycotina</taxon>
        <taxon>Saccharomycetes</taxon>
        <taxon>Saccharomycodales</taxon>
        <taxon>Saccharomycodaceae</taxon>
        <taxon>Hanseniaspora</taxon>
    </lineage>
</organism>
<evidence type="ECO:0000256" key="1">
    <source>
        <dbReference type="SAM" id="MobiDB-lite"/>
    </source>
</evidence>
<dbReference type="EMBL" id="LPNM01000001">
    <property type="protein sequence ID" value="OEJ92459.1"/>
    <property type="molecule type" value="Genomic_DNA"/>
</dbReference>
<name>A0A1E5S077_9ASCO</name>
<proteinExistence type="predicted"/>
<keyword evidence="4" id="KW-1185">Reference proteome</keyword>
<keyword evidence="2" id="KW-1133">Transmembrane helix</keyword>
<dbReference type="InParanoid" id="A0A1E5S077"/>
<feature type="compositionally biased region" description="Low complexity" evidence="1">
    <location>
        <begin position="156"/>
        <end position="172"/>
    </location>
</feature>
<reference evidence="4" key="1">
    <citation type="journal article" date="2016" name="Genome Announc.">
        <title>Genome sequences of three species of Hanseniaspora isolated from spontaneous wine fermentations.</title>
        <authorList>
            <person name="Sternes P.R."/>
            <person name="Lee D."/>
            <person name="Kutyna D.R."/>
            <person name="Borneman A.R."/>
        </authorList>
    </citation>
    <scope>NUCLEOTIDE SEQUENCE [LARGE SCALE GENOMIC DNA]</scope>
    <source>
        <strain evidence="4">AWRI3579</strain>
    </source>
</reference>
<evidence type="ECO:0000313" key="4">
    <source>
        <dbReference type="Proteomes" id="UP000095728"/>
    </source>
</evidence>
<protein>
    <submittedName>
        <fullName evidence="3">Uncharacterized protein</fullName>
    </submittedName>
</protein>
<dbReference type="InterPro" id="IPR014805">
    <property type="entry name" value="SKG6/TOS2-like"/>
</dbReference>
<sequence>MNIVSSILLAKRSDSSECTGDKYECQKPTDSSYTKTIVLAVVIPVAVVIVVFSFIVLHIYRKNQREKLEDYDPEFVGGLDYYERKYYEPHMMTDQQQQQQQDPNRENYYNEAGTAESISDLHNLNVETGFQGTNGDRVNYNEMHDININTPSHTSNNIKNNNNNNNNYNNNI</sequence>
<gene>
    <name evidence="3" type="ORF">AWRI3579_g43</name>
</gene>
<dbReference type="Pfam" id="PF08693">
    <property type="entry name" value="SKG6"/>
    <property type="match status" value="1"/>
</dbReference>
<dbReference type="STRING" id="56408.A0A1E5S077"/>
<keyword evidence="2" id="KW-0472">Membrane</keyword>
<feature type="transmembrane region" description="Helical" evidence="2">
    <location>
        <begin position="37"/>
        <end position="60"/>
    </location>
</feature>
<evidence type="ECO:0000256" key="2">
    <source>
        <dbReference type="SAM" id="Phobius"/>
    </source>
</evidence>
<evidence type="ECO:0000313" key="3">
    <source>
        <dbReference type="EMBL" id="OEJ92459.1"/>
    </source>
</evidence>
<feature type="region of interest" description="Disordered" evidence="1">
    <location>
        <begin position="147"/>
        <end position="172"/>
    </location>
</feature>
<comment type="caution">
    <text evidence="3">The sequence shown here is derived from an EMBL/GenBank/DDBJ whole genome shotgun (WGS) entry which is preliminary data.</text>
</comment>
<keyword evidence="2" id="KW-0812">Transmembrane</keyword>
<dbReference type="AlphaFoldDB" id="A0A1E5S077"/>
<dbReference type="Proteomes" id="UP000095728">
    <property type="component" value="Unassembled WGS sequence"/>
</dbReference>